<dbReference type="Proteomes" id="UP000199397">
    <property type="component" value="Unassembled WGS sequence"/>
</dbReference>
<name>A0A1H4GE04_9GAMM</name>
<evidence type="ECO:0000313" key="3">
    <source>
        <dbReference type="Proteomes" id="UP000199397"/>
    </source>
</evidence>
<dbReference type="AlphaFoldDB" id="A0A1H4GE04"/>
<reference evidence="2 3" key="1">
    <citation type="submission" date="2016-10" db="EMBL/GenBank/DDBJ databases">
        <authorList>
            <person name="de Groot N.N."/>
        </authorList>
    </citation>
    <scope>NUCLEOTIDE SEQUENCE [LARGE SCALE GENOMIC DNA]</scope>
    <source>
        <strain evidence="2 3">DSM 21228</strain>
    </source>
</reference>
<feature type="transmembrane region" description="Helical" evidence="1">
    <location>
        <begin position="28"/>
        <end position="46"/>
    </location>
</feature>
<evidence type="ECO:0000256" key="1">
    <source>
        <dbReference type="SAM" id="Phobius"/>
    </source>
</evidence>
<gene>
    <name evidence="2" type="ORF">SAMN05660964_03431</name>
</gene>
<protein>
    <submittedName>
        <fullName evidence="2">Uncharacterized protein</fullName>
    </submittedName>
</protein>
<accession>A0A1H4GE04</accession>
<evidence type="ECO:0000313" key="2">
    <source>
        <dbReference type="EMBL" id="SEB07845.1"/>
    </source>
</evidence>
<keyword evidence="1" id="KW-1133">Transmembrane helix</keyword>
<sequence>MEWWPFVLIFVYLFMIAAIEDARGCLPALLTVSGVIWLLISISNYLSHYISAVHVFGFIVLWFPALMAYSYWNYHRCPACRTRNVFHPTGTLSEDGLQEECRCDRCSHTGWQAVSQSSGDGGGGDGGFGGGDGGCGGAGGCGGGGGG</sequence>
<keyword evidence="3" id="KW-1185">Reference proteome</keyword>
<keyword evidence="1" id="KW-0812">Transmembrane</keyword>
<proteinExistence type="predicted"/>
<dbReference type="EMBL" id="FNQP01000032">
    <property type="protein sequence ID" value="SEB07845.1"/>
    <property type="molecule type" value="Genomic_DNA"/>
</dbReference>
<feature type="transmembrane region" description="Helical" evidence="1">
    <location>
        <begin position="53"/>
        <end position="72"/>
    </location>
</feature>
<organism evidence="2 3">
    <name type="scientific">Thiothrix caldifontis</name>
    <dbReference type="NCBI Taxonomy" id="525918"/>
    <lineage>
        <taxon>Bacteria</taxon>
        <taxon>Pseudomonadati</taxon>
        <taxon>Pseudomonadota</taxon>
        <taxon>Gammaproteobacteria</taxon>
        <taxon>Thiotrichales</taxon>
        <taxon>Thiotrichaceae</taxon>
        <taxon>Thiothrix</taxon>
    </lineage>
</organism>
<keyword evidence="1" id="KW-0472">Membrane</keyword>